<evidence type="ECO:0000313" key="3">
    <source>
        <dbReference type="Proteomes" id="UP001596540"/>
    </source>
</evidence>
<organism evidence="2 3">
    <name type="scientific">Marinactinospora rubrisoli</name>
    <dbReference type="NCBI Taxonomy" id="2715399"/>
    <lineage>
        <taxon>Bacteria</taxon>
        <taxon>Bacillati</taxon>
        <taxon>Actinomycetota</taxon>
        <taxon>Actinomycetes</taxon>
        <taxon>Streptosporangiales</taxon>
        <taxon>Nocardiopsidaceae</taxon>
        <taxon>Marinactinospora</taxon>
    </lineage>
</organism>
<evidence type="ECO:0000313" key="2">
    <source>
        <dbReference type="EMBL" id="MFC7327349.1"/>
    </source>
</evidence>
<evidence type="ECO:0000256" key="1">
    <source>
        <dbReference type="SAM" id="MobiDB-lite"/>
    </source>
</evidence>
<reference evidence="3" key="1">
    <citation type="journal article" date="2019" name="Int. J. Syst. Evol. Microbiol.">
        <title>The Global Catalogue of Microorganisms (GCM) 10K type strain sequencing project: providing services to taxonomists for standard genome sequencing and annotation.</title>
        <authorList>
            <consortium name="The Broad Institute Genomics Platform"/>
            <consortium name="The Broad Institute Genome Sequencing Center for Infectious Disease"/>
            <person name="Wu L."/>
            <person name="Ma J."/>
        </authorList>
    </citation>
    <scope>NUCLEOTIDE SEQUENCE [LARGE SCALE GENOMIC DNA]</scope>
    <source>
        <strain evidence="3">CGMCC 4.7382</strain>
    </source>
</reference>
<protein>
    <submittedName>
        <fullName evidence="2">Uncharacterized protein</fullName>
    </submittedName>
</protein>
<dbReference type="RefSeq" id="WP_379869589.1">
    <property type="nucleotide sequence ID" value="NZ_JBHTBH010000002.1"/>
</dbReference>
<feature type="region of interest" description="Disordered" evidence="1">
    <location>
        <begin position="1"/>
        <end position="22"/>
    </location>
</feature>
<proteinExistence type="predicted"/>
<dbReference type="Proteomes" id="UP001596540">
    <property type="component" value="Unassembled WGS sequence"/>
</dbReference>
<name>A0ABW2KE01_9ACTN</name>
<dbReference type="EMBL" id="JBHTBH010000002">
    <property type="protein sequence ID" value="MFC7327349.1"/>
    <property type="molecule type" value="Genomic_DNA"/>
</dbReference>
<accession>A0ABW2KE01</accession>
<gene>
    <name evidence="2" type="ORF">ACFQRF_06300</name>
</gene>
<keyword evidence="3" id="KW-1185">Reference proteome</keyword>
<sequence>MNAWRDHSGAGDPAPTYHTVIHNSGSGNQFVVGPHGRAGRSGGPASGAELSALVERLWDALPDLGLDDVDQADYLAAVGHIEEEITRARPKRTRLGRALGTVAALLRSGPAESARLALGAVSALGHLYGLAAPD</sequence>
<comment type="caution">
    <text evidence="2">The sequence shown here is derived from an EMBL/GenBank/DDBJ whole genome shotgun (WGS) entry which is preliminary data.</text>
</comment>